<dbReference type="AlphaFoldDB" id="A0A1M7YYV9"/>
<dbReference type="GO" id="GO:0030430">
    <property type="term" value="C:host cell cytoplasm"/>
    <property type="evidence" value="ECO:0007669"/>
    <property type="project" value="InterPro"/>
</dbReference>
<dbReference type="InterPro" id="IPR006487">
    <property type="entry name" value="Phage_lambda_L"/>
</dbReference>
<dbReference type="NCBIfam" id="TIGR01600">
    <property type="entry name" value="phage_tail_L"/>
    <property type="match status" value="1"/>
</dbReference>
<dbReference type="RefSeq" id="WP_073585169.1">
    <property type="nucleotide sequence ID" value="NZ_AP024897.1"/>
</dbReference>
<evidence type="ECO:0000313" key="2">
    <source>
        <dbReference type="Proteomes" id="UP000184600"/>
    </source>
</evidence>
<protein>
    <submittedName>
        <fullName evidence="1">Phage minor tail protein L</fullName>
    </submittedName>
</protein>
<reference evidence="2" key="1">
    <citation type="submission" date="2016-12" db="EMBL/GenBank/DDBJ databases">
        <authorList>
            <person name="Rodrigo-Torres L."/>
            <person name="Arahal R.D."/>
            <person name="Lucena T."/>
        </authorList>
    </citation>
    <scope>NUCLEOTIDE SEQUENCE [LARGE SCALE GENOMIC DNA]</scope>
</reference>
<organism evidence="1 2">
    <name type="scientific">Vibrio quintilis</name>
    <dbReference type="NCBI Taxonomy" id="1117707"/>
    <lineage>
        <taxon>Bacteria</taxon>
        <taxon>Pseudomonadati</taxon>
        <taxon>Pseudomonadota</taxon>
        <taxon>Gammaproteobacteria</taxon>
        <taxon>Vibrionales</taxon>
        <taxon>Vibrionaceae</taxon>
        <taxon>Vibrio</taxon>
    </lineage>
</organism>
<dbReference type="Proteomes" id="UP000184600">
    <property type="component" value="Unassembled WGS sequence"/>
</dbReference>
<proteinExistence type="predicted"/>
<keyword evidence="2" id="KW-1185">Reference proteome</keyword>
<dbReference type="EMBL" id="FRFG01000048">
    <property type="protein sequence ID" value="SHO57831.1"/>
    <property type="molecule type" value="Genomic_DNA"/>
</dbReference>
<dbReference type="GO" id="GO:0051536">
    <property type="term" value="F:iron-sulfur cluster binding"/>
    <property type="evidence" value="ECO:0007669"/>
    <property type="project" value="InterPro"/>
</dbReference>
<accession>A0A1M7YYV9</accession>
<sequence length="233" mass="25404">MNYTETVQKTSLPAIVEMFSVTTSTGTLRFVTGPRDGKPVVHAGKTYTPLPIDVSGFGFNTTGSIPRPTMRISNIDSALIPVIAETDDLIGARVVRQRIFATNLDGEPDEDPGQTFPPDIYVVNRKSVQTRASIEWELVAAIDQEGVKLPRRQVIRDYCQSIYRIYDAEQAAFDYSAATCPYTGVVCFNAQGKSAGADSDACGKTLADCKKRFGEHGILPFDGFPGVARVRKS</sequence>
<dbReference type="STRING" id="1117707.VQ7734_03601"/>
<gene>
    <name evidence="1" type="ORF">VQ7734_03601</name>
</gene>
<dbReference type="GO" id="GO:0046718">
    <property type="term" value="P:symbiont entry into host cell"/>
    <property type="evidence" value="ECO:0007669"/>
    <property type="project" value="InterPro"/>
</dbReference>
<evidence type="ECO:0000313" key="1">
    <source>
        <dbReference type="EMBL" id="SHO57831.1"/>
    </source>
</evidence>
<name>A0A1M7YYV9_9VIBR</name>
<dbReference type="OrthoDB" id="5673400at2"/>
<dbReference type="Pfam" id="PF05100">
    <property type="entry name" value="Phage_tail_L"/>
    <property type="match status" value="1"/>
</dbReference>